<dbReference type="AlphaFoldDB" id="B0CNY1"/>
<keyword evidence="1" id="KW-1015">Disulfide bond</keyword>
<keyword evidence="8" id="KW-1185">Reference proteome</keyword>
<dbReference type="GeneID" id="6069804"/>
<protein>
    <submittedName>
        <fullName evidence="7">Predicted protein</fullName>
    </submittedName>
</protein>
<dbReference type="CDD" id="cd00519">
    <property type="entry name" value="Lipase_3"/>
    <property type="match status" value="1"/>
</dbReference>
<dbReference type="InParanoid" id="B0CNY1"/>
<name>B0CNY1_LACBS</name>
<feature type="signal peptide" evidence="5">
    <location>
        <begin position="1"/>
        <end position="19"/>
    </location>
</feature>
<comment type="catalytic activity">
    <reaction evidence="4">
        <text>a monoacylglycerol + H2O = glycerol + a fatty acid + H(+)</text>
        <dbReference type="Rhea" id="RHEA:15245"/>
        <dbReference type="ChEBI" id="CHEBI:15377"/>
        <dbReference type="ChEBI" id="CHEBI:15378"/>
        <dbReference type="ChEBI" id="CHEBI:17408"/>
        <dbReference type="ChEBI" id="CHEBI:17754"/>
        <dbReference type="ChEBI" id="CHEBI:28868"/>
    </reaction>
</comment>
<evidence type="ECO:0000256" key="1">
    <source>
        <dbReference type="ARBA" id="ARBA00023157"/>
    </source>
</evidence>
<evidence type="ECO:0000256" key="4">
    <source>
        <dbReference type="ARBA" id="ARBA00048461"/>
    </source>
</evidence>
<organism evidence="8">
    <name type="scientific">Laccaria bicolor (strain S238N-H82 / ATCC MYA-4686)</name>
    <name type="common">Bicoloured deceiver</name>
    <name type="synonym">Laccaria laccata var. bicolor</name>
    <dbReference type="NCBI Taxonomy" id="486041"/>
    <lineage>
        <taxon>Eukaryota</taxon>
        <taxon>Fungi</taxon>
        <taxon>Dikarya</taxon>
        <taxon>Basidiomycota</taxon>
        <taxon>Agaricomycotina</taxon>
        <taxon>Agaricomycetes</taxon>
        <taxon>Agaricomycetidae</taxon>
        <taxon>Agaricales</taxon>
        <taxon>Agaricineae</taxon>
        <taxon>Hydnangiaceae</taxon>
        <taxon>Laccaria</taxon>
    </lineage>
</organism>
<feature type="chain" id="PRO_5002748613" evidence="5">
    <location>
        <begin position="20"/>
        <end position="318"/>
    </location>
</feature>
<gene>
    <name evidence="7" type="ORF">LACBIDRAFT_301626</name>
</gene>
<dbReference type="Pfam" id="PF01764">
    <property type="entry name" value="Lipase_3"/>
    <property type="match status" value="1"/>
</dbReference>
<dbReference type="InterPro" id="IPR002921">
    <property type="entry name" value="Fungal_lipase-type"/>
</dbReference>
<evidence type="ECO:0000313" key="8">
    <source>
        <dbReference type="Proteomes" id="UP000001194"/>
    </source>
</evidence>
<dbReference type="KEGG" id="lbc:LACBIDRAFT_301626"/>
<reference evidence="7 8" key="1">
    <citation type="journal article" date="2008" name="Nature">
        <title>The genome of Laccaria bicolor provides insights into mycorrhizal symbiosis.</title>
        <authorList>
            <person name="Martin F."/>
            <person name="Aerts A."/>
            <person name="Ahren D."/>
            <person name="Brun A."/>
            <person name="Danchin E.G.J."/>
            <person name="Duchaussoy F."/>
            <person name="Gibon J."/>
            <person name="Kohler A."/>
            <person name="Lindquist E."/>
            <person name="Pereda V."/>
            <person name="Salamov A."/>
            <person name="Shapiro H.J."/>
            <person name="Wuyts J."/>
            <person name="Blaudez D."/>
            <person name="Buee M."/>
            <person name="Brokstein P."/>
            <person name="Canbaeck B."/>
            <person name="Cohen D."/>
            <person name="Courty P.E."/>
            <person name="Coutinho P.M."/>
            <person name="Delaruelle C."/>
            <person name="Detter J.C."/>
            <person name="Deveau A."/>
            <person name="DiFazio S."/>
            <person name="Duplessis S."/>
            <person name="Fraissinet-Tachet L."/>
            <person name="Lucic E."/>
            <person name="Frey-Klett P."/>
            <person name="Fourrey C."/>
            <person name="Feussner I."/>
            <person name="Gay G."/>
            <person name="Grimwood J."/>
            <person name="Hoegger P.J."/>
            <person name="Jain P."/>
            <person name="Kilaru S."/>
            <person name="Labbe J."/>
            <person name="Lin Y.C."/>
            <person name="Legue V."/>
            <person name="Le Tacon F."/>
            <person name="Marmeisse R."/>
            <person name="Melayah D."/>
            <person name="Montanini B."/>
            <person name="Muratet M."/>
            <person name="Nehls U."/>
            <person name="Niculita-Hirzel H."/>
            <person name="Oudot-Le Secq M.P."/>
            <person name="Peter M."/>
            <person name="Quesneville H."/>
            <person name="Rajashekar B."/>
            <person name="Reich M."/>
            <person name="Rouhier N."/>
            <person name="Schmutz J."/>
            <person name="Yin T."/>
            <person name="Chalot M."/>
            <person name="Henrissat B."/>
            <person name="Kuees U."/>
            <person name="Lucas S."/>
            <person name="Van de Peer Y."/>
            <person name="Podila G.K."/>
            <person name="Polle A."/>
            <person name="Pukkila P.J."/>
            <person name="Richardson P.M."/>
            <person name="Rouze P."/>
            <person name="Sanders I.R."/>
            <person name="Stajich J.E."/>
            <person name="Tunlid A."/>
            <person name="Tuskan G."/>
            <person name="Grigoriev I.V."/>
        </authorList>
    </citation>
    <scope>NUCLEOTIDE SEQUENCE [LARGE SCALE GENOMIC DNA]</scope>
    <source>
        <strain evidence="8">S238N-H82 / ATCC MYA-4686</strain>
    </source>
</reference>
<dbReference type="InterPro" id="IPR029058">
    <property type="entry name" value="AB_hydrolase_fold"/>
</dbReference>
<evidence type="ECO:0000256" key="2">
    <source>
        <dbReference type="ARBA" id="ARBA00043996"/>
    </source>
</evidence>
<dbReference type="EMBL" id="DS547091">
    <property type="protein sequence ID" value="EDR15374.1"/>
    <property type="molecule type" value="Genomic_DNA"/>
</dbReference>
<evidence type="ECO:0000256" key="3">
    <source>
        <dbReference type="ARBA" id="ARBA00047591"/>
    </source>
</evidence>
<accession>B0CNY1</accession>
<evidence type="ECO:0000313" key="7">
    <source>
        <dbReference type="EMBL" id="EDR15374.1"/>
    </source>
</evidence>
<dbReference type="InterPro" id="IPR051218">
    <property type="entry name" value="Sec_MonoDiacylglyc_Lipase"/>
</dbReference>
<dbReference type="Proteomes" id="UP000001194">
    <property type="component" value="Unassembled WGS sequence"/>
</dbReference>
<comment type="similarity">
    <text evidence="2">Belongs to the AB hydrolase superfamily. Lipase family. Class 3 subfamily.</text>
</comment>
<feature type="domain" description="Fungal lipase-type" evidence="6">
    <location>
        <begin position="146"/>
        <end position="259"/>
    </location>
</feature>
<dbReference type="PANTHER" id="PTHR45856:SF25">
    <property type="entry name" value="FUNGAL LIPASE-LIKE DOMAIN-CONTAINING PROTEIN"/>
    <property type="match status" value="1"/>
</dbReference>
<dbReference type="Gene3D" id="3.40.50.1820">
    <property type="entry name" value="alpha/beta hydrolase"/>
    <property type="match status" value="1"/>
</dbReference>
<dbReference type="GO" id="GO:0006629">
    <property type="term" value="P:lipid metabolic process"/>
    <property type="evidence" value="ECO:0007669"/>
    <property type="project" value="InterPro"/>
</dbReference>
<dbReference type="RefSeq" id="XP_001873582.1">
    <property type="nucleotide sequence ID" value="XM_001873547.1"/>
</dbReference>
<comment type="catalytic activity">
    <reaction evidence="3">
        <text>a diacylglycerol + H2O = a monoacylglycerol + a fatty acid + H(+)</text>
        <dbReference type="Rhea" id="RHEA:32731"/>
        <dbReference type="ChEBI" id="CHEBI:15377"/>
        <dbReference type="ChEBI" id="CHEBI:15378"/>
        <dbReference type="ChEBI" id="CHEBI:17408"/>
        <dbReference type="ChEBI" id="CHEBI:18035"/>
        <dbReference type="ChEBI" id="CHEBI:28868"/>
    </reaction>
</comment>
<dbReference type="SUPFAM" id="SSF53474">
    <property type="entry name" value="alpha/beta-Hydrolases"/>
    <property type="match status" value="1"/>
</dbReference>
<dbReference type="HOGENOM" id="CLU_032957_9_1_1"/>
<evidence type="ECO:0000256" key="5">
    <source>
        <dbReference type="SAM" id="SignalP"/>
    </source>
</evidence>
<sequence length="318" mass="33977">MLVCGFFVSALLCAFVVDAAPPPELVKRQAITTLTASQISAFNPFTFFASTAYCNPSNTLAWDCAICNANADFVPVESGGDRFDVQFWYVGFSPSQKTVIVAHQGTDATKCMLCVILGNRISLMSFFFSYSETDATDADVVLEPLDSTLFPGISSSIEVHSGFAFEQAKTATTILAAVRKAISAHRATKVTVVGHSLGAAIALLDSVYLPLHISGVTFRAVVHGMPRVGNQAFANYVDAHLSLTHINNKKDPVPIVPGRFLGYHHPSGEVHITESGSWVSCPGQDNPSTECIVGDVPNLLLANPSDHYGPYDGVIMGC</sequence>
<evidence type="ECO:0000259" key="6">
    <source>
        <dbReference type="Pfam" id="PF01764"/>
    </source>
</evidence>
<dbReference type="OrthoDB" id="426718at2759"/>
<proteinExistence type="inferred from homology"/>
<dbReference type="PANTHER" id="PTHR45856">
    <property type="entry name" value="ALPHA/BETA-HYDROLASES SUPERFAMILY PROTEIN"/>
    <property type="match status" value="1"/>
</dbReference>
<keyword evidence="5" id="KW-0732">Signal</keyword>